<proteinExistence type="predicted"/>
<keyword evidence="2" id="KW-1185">Reference proteome</keyword>
<dbReference type="EMBL" id="MW394391">
    <property type="protein sequence ID" value="QQV92275.1"/>
    <property type="molecule type" value="Genomic_DNA"/>
</dbReference>
<organism evidence="1 2">
    <name type="scientific">Klebsiella phage vB_KpM_FBKp24</name>
    <dbReference type="NCBI Taxonomy" id="2801834"/>
    <lineage>
        <taxon>Viruses</taxon>
        <taxon>Duplodnaviria</taxon>
        <taxon>Heunggongvirae</taxon>
        <taxon>Uroviricota</taxon>
        <taxon>Caudoviricetes</taxon>
        <taxon>Chimalliviridae</taxon>
        <taxon>Maaswegvirus</taxon>
        <taxon>Maaswegvirus Kp24</taxon>
    </lineage>
</organism>
<gene>
    <name evidence="1" type="ORF">vBKpMFBKp24_126</name>
</gene>
<name>A0A7U0J6E9_9CAUD</name>
<reference evidence="1 2" key="1">
    <citation type="submission" date="2020-12" db="EMBL/GenBank/DDBJ databases">
        <title>Genomic characterization of four novel bacteriophages infecting Klebsiella pneumoniae.</title>
        <authorList>
            <person name="Estrada Bonilla B."/>
            <person name="Costa A.R."/>
            <person name="van Rossum T."/>
            <person name="Hagedoorn S."/>
            <person name="Wallinga H."/>
            <person name="Xiao M."/>
            <person name="Song W."/>
            <person name="Haas P.-J."/>
            <person name="Nobrega F.L."/>
            <person name="Brouns S.J.J."/>
        </authorList>
    </citation>
    <scope>NUCLEOTIDE SEQUENCE [LARGE SCALE GENOMIC DNA]</scope>
</reference>
<evidence type="ECO:0000313" key="2">
    <source>
        <dbReference type="Proteomes" id="UP000596381"/>
    </source>
</evidence>
<sequence length="116" mass="12330">MKKIILLAIASLTINQAIAAPNAACISRVQNAVKEAVATFPTVDTKTVSVAVLRSKPSPLSAMEGEAQTPGYKVYTTASFRDKKSKSETKWMNESGVVFDGDDTCSVLYSNVDIAG</sequence>
<accession>A0A7U0J6E9</accession>
<evidence type="ECO:0000313" key="1">
    <source>
        <dbReference type="EMBL" id="QQV92275.1"/>
    </source>
</evidence>
<dbReference type="Proteomes" id="UP000596381">
    <property type="component" value="Segment"/>
</dbReference>
<protein>
    <submittedName>
        <fullName evidence="1">Uncharacterized protein</fullName>
    </submittedName>
</protein>